<keyword evidence="3 6" id="KW-1133">Transmembrane helix</keyword>
<feature type="domain" description="Major facilitator superfamily (MFS) profile" evidence="7">
    <location>
        <begin position="112"/>
        <end position="506"/>
    </location>
</feature>
<dbReference type="FunFam" id="1.20.1250.20:FF:000308">
    <property type="entry name" value="MFS efflux transporter"/>
    <property type="match status" value="1"/>
</dbReference>
<keyword evidence="4 6" id="KW-0472">Membrane</keyword>
<keyword evidence="2 6" id="KW-0812">Transmembrane</keyword>
<proteinExistence type="predicted"/>
<evidence type="ECO:0000256" key="3">
    <source>
        <dbReference type="ARBA" id="ARBA00022989"/>
    </source>
</evidence>
<evidence type="ECO:0000256" key="2">
    <source>
        <dbReference type="ARBA" id="ARBA00022692"/>
    </source>
</evidence>
<reference evidence="8" key="1">
    <citation type="journal article" date="2020" name="Stud. Mycol.">
        <title>101 Dothideomycetes genomes: a test case for predicting lifestyles and emergence of pathogens.</title>
        <authorList>
            <person name="Haridas S."/>
            <person name="Albert R."/>
            <person name="Binder M."/>
            <person name="Bloem J."/>
            <person name="Labutti K."/>
            <person name="Salamov A."/>
            <person name="Andreopoulos B."/>
            <person name="Baker S."/>
            <person name="Barry K."/>
            <person name="Bills G."/>
            <person name="Bluhm B."/>
            <person name="Cannon C."/>
            <person name="Castanera R."/>
            <person name="Culley D."/>
            <person name="Daum C."/>
            <person name="Ezra D."/>
            <person name="Gonzalez J."/>
            <person name="Henrissat B."/>
            <person name="Kuo A."/>
            <person name="Liang C."/>
            <person name="Lipzen A."/>
            <person name="Lutzoni F."/>
            <person name="Magnuson J."/>
            <person name="Mondo S."/>
            <person name="Nolan M."/>
            <person name="Ohm R."/>
            <person name="Pangilinan J."/>
            <person name="Park H.-J."/>
            <person name="Ramirez L."/>
            <person name="Alfaro M."/>
            <person name="Sun H."/>
            <person name="Tritt A."/>
            <person name="Yoshinaga Y."/>
            <person name="Zwiers L.-H."/>
            <person name="Turgeon B."/>
            <person name="Goodwin S."/>
            <person name="Spatafora J."/>
            <person name="Crous P."/>
            <person name="Grigoriev I."/>
        </authorList>
    </citation>
    <scope>NUCLEOTIDE SEQUENCE</scope>
    <source>
        <strain evidence="8">ATCC 16933</strain>
    </source>
</reference>
<dbReference type="PANTHER" id="PTHR23514">
    <property type="entry name" value="BYPASS OF STOP CODON PROTEIN 6"/>
    <property type="match status" value="1"/>
</dbReference>
<dbReference type="EMBL" id="MU001676">
    <property type="protein sequence ID" value="KAF2459153.1"/>
    <property type="molecule type" value="Genomic_DNA"/>
</dbReference>
<evidence type="ECO:0000259" key="7">
    <source>
        <dbReference type="PROSITE" id="PS50850"/>
    </source>
</evidence>
<feature type="transmembrane region" description="Helical" evidence="6">
    <location>
        <begin position="482"/>
        <end position="502"/>
    </location>
</feature>
<dbReference type="FunFam" id="1.20.1250.20:FF:000286">
    <property type="entry name" value="MFS efflux transporter"/>
    <property type="match status" value="1"/>
</dbReference>
<accession>A0A6A6P6U9</accession>
<dbReference type="OrthoDB" id="413079at2759"/>
<gene>
    <name evidence="8" type="ORF">BDY21DRAFT_339930</name>
</gene>
<feature type="transmembrane region" description="Helical" evidence="6">
    <location>
        <begin position="362"/>
        <end position="383"/>
    </location>
</feature>
<dbReference type="InterPro" id="IPR051788">
    <property type="entry name" value="MFS_Transporter"/>
</dbReference>
<dbReference type="Gene3D" id="1.20.1250.20">
    <property type="entry name" value="MFS general substrate transporter like domains"/>
    <property type="match status" value="1"/>
</dbReference>
<dbReference type="GO" id="GO:0016020">
    <property type="term" value="C:membrane"/>
    <property type="evidence" value="ECO:0007669"/>
    <property type="project" value="UniProtKB-SubCell"/>
</dbReference>
<feature type="transmembrane region" description="Helical" evidence="6">
    <location>
        <begin position="395"/>
        <end position="414"/>
    </location>
</feature>
<feature type="region of interest" description="Disordered" evidence="5">
    <location>
        <begin position="13"/>
        <end position="86"/>
    </location>
</feature>
<dbReference type="Proteomes" id="UP000799766">
    <property type="component" value="Unassembled WGS sequence"/>
</dbReference>
<feature type="compositionally biased region" description="Polar residues" evidence="5">
    <location>
        <begin position="61"/>
        <end position="72"/>
    </location>
</feature>
<protein>
    <submittedName>
        <fullName evidence="8">Major facilitator superfamily domain-containing protein</fullName>
    </submittedName>
</protein>
<dbReference type="AlphaFoldDB" id="A0A6A6P6U9"/>
<dbReference type="GO" id="GO:0022857">
    <property type="term" value="F:transmembrane transporter activity"/>
    <property type="evidence" value="ECO:0007669"/>
    <property type="project" value="InterPro"/>
</dbReference>
<evidence type="ECO:0000256" key="4">
    <source>
        <dbReference type="ARBA" id="ARBA00023136"/>
    </source>
</evidence>
<evidence type="ECO:0000256" key="1">
    <source>
        <dbReference type="ARBA" id="ARBA00004141"/>
    </source>
</evidence>
<feature type="transmembrane region" description="Helical" evidence="6">
    <location>
        <begin position="143"/>
        <end position="166"/>
    </location>
</feature>
<dbReference type="InterPro" id="IPR036259">
    <property type="entry name" value="MFS_trans_sf"/>
</dbReference>
<evidence type="ECO:0000313" key="8">
    <source>
        <dbReference type="EMBL" id="KAF2459153.1"/>
    </source>
</evidence>
<dbReference type="PROSITE" id="PS50850">
    <property type="entry name" value="MFS"/>
    <property type="match status" value="1"/>
</dbReference>
<feature type="transmembrane region" description="Helical" evidence="6">
    <location>
        <begin position="178"/>
        <end position="195"/>
    </location>
</feature>
<dbReference type="PANTHER" id="PTHR23514:SF6">
    <property type="entry name" value="MAJOR FACILITATOR SUPERFAMILY (MFS) PROFILE DOMAIN-CONTAINING PROTEIN"/>
    <property type="match status" value="1"/>
</dbReference>
<keyword evidence="9" id="KW-1185">Reference proteome</keyword>
<organism evidence="8 9">
    <name type="scientific">Lineolata rhizophorae</name>
    <dbReference type="NCBI Taxonomy" id="578093"/>
    <lineage>
        <taxon>Eukaryota</taxon>
        <taxon>Fungi</taxon>
        <taxon>Dikarya</taxon>
        <taxon>Ascomycota</taxon>
        <taxon>Pezizomycotina</taxon>
        <taxon>Dothideomycetes</taxon>
        <taxon>Dothideomycetes incertae sedis</taxon>
        <taxon>Lineolatales</taxon>
        <taxon>Lineolataceae</taxon>
        <taxon>Lineolata</taxon>
    </lineage>
</organism>
<feature type="transmembrane region" description="Helical" evidence="6">
    <location>
        <begin position="231"/>
        <end position="252"/>
    </location>
</feature>
<feature type="transmembrane region" description="Helical" evidence="6">
    <location>
        <begin position="264"/>
        <end position="285"/>
    </location>
</feature>
<sequence length="510" mass="54210">MSSHALGVFVDIEAPPKGASAANNDYPAQPPVAVTAPSALELDDLQFGSRYNGPQDFGPSPASSAKQGSLSATPVGAQTPRTPNELEMSRPQLNDVAYIAPSWSNPSMNKWRILSACLVYFCNGFNDSAPGALIPYMESHYHIGYAVVSLIFVTNAAGFIVMAFFTDAILNRLGRAKALMLSEFIVIIGYSIIVSTPQFPAVVAAFFFLGSGVAINLALNNVFCASLARATVILGLAHGSYGIGGIVGPIISTALISQGVLWSRVYFVTFSLRFVCLACSGWTFWNYEREAPTRLLTALERTAGRQAAVDQDKPAKLQVLKKALRNRVTIMGALFIFSYQGSEVSESGWVISFLINYRGGDPARVGYVTAGFWGGITLGRFTLTHLAQRVGEKPLVYVLGAGAIAFQLLVWLVPNVIGDAVAVAIVGLLLGPVYPCAQTIFSHLLPPELQTTSISFISSAGSSGGAVAPFTTGLLAQAVGTFVLHPVCIALFAAMCACWFGLPKTSKRSE</sequence>
<evidence type="ECO:0000313" key="9">
    <source>
        <dbReference type="Proteomes" id="UP000799766"/>
    </source>
</evidence>
<evidence type="ECO:0000256" key="6">
    <source>
        <dbReference type="SAM" id="Phobius"/>
    </source>
</evidence>
<evidence type="ECO:0000256" key="5">
    <source>
        <dbReference type="SAM" id="MobiDB-lite"/>
    </source>
</evidence>
<name>A0A6A6P6U9_9PEZI</name>
<dbReference type="SUPFAM" id="SSF103473">
    <property type="entry name" value="MFS general substrate transporter"/>
    <property type="match status" value="1"/>
</dbReference>
<dbReference type="InterPro" id="IPR020846">
    <property type="entry name" value="MFS_dom"/>
</dbReference>
<dbReference type="InterPro" id="IPR011701">
    <property type="entry name" value="MFS"/>
</dbReference>
<feature type="transmembrane region" description="Helical" evidence="6">
    <location>
        <begin position="420"/>
        <end position="441"/>
    </location>
</feature>
<comment type="subcellular location">
    <subcellularLocation>
        <location evidence="1">Membrane</location>
        <topology evidence="1">Multi-pass membrane protein</topology>
    </subcellularLocation>
</comment>
<dbReference type="Pfam" id="PF07690">
    <property type="entry name" value="MFS_1"/>
    <property type="match status" value="1"/>
</dbReference>
<feature type="transmembrane region" description="Helical" evidence="6">
    <location>
        <begin position="201"/>
        <end position="219"/>
    </location>
</feature>